<dbReference type="InParanoid" id="A0A7M7TGT8"/>
<dbReference type="AlphaFoldDB" id="A0A7M7TGT8"/>
<dbReference type="Proteomes" id="UP000007110">
    <property type="component" value="Unassembled WGS sequence"/>
</dbReference>
<dbReference type="InterPro" id="IPR002347">
    <property type="entry name" value="SDR_fam"/>
</dbReference>
<dbReference type="GO" id="GO:0016491">
    <property type="term" value="F:oxidoreductase activity"/>
    <property type="evidence" value="ECO:0007669"/>
    <property type="project" value="UniProtKB-KW"/>
</dbReference>
<dbReference type="Pfam" id="PF13561">
    <property type="entry name" value="adh_short_C2"/>
    <property type="match status" value="1"/>
</dbReference>
<dbReference type="KEGG" id="spu:585722"/>
<dbReference type="KEGG" id="spu:115918819"/>
<reference evidence="4" key="1">
    <citation type="submission" date="2015-02" db="EMBL/GenBank/DDBJ databases">
        <title>Genome sequencing for Strongylocentrotus purpuratus.</title>
        <authorList>
            <person name="Murali S."/>
            <person name="Liu Y."/>
            <person name="Vee V."/>
            <person name="English A."/>
            <person name="Wang M."/>
            <person name="Skinner E."/>
            <person name="Han Y."/>
            <person name="Muzny D.M."/>
            <person name="Worley K.C."/>
            <person name="Gibbs R.A."/>
        </authorList>
    </citation>
    <scope>NUCLEOTIDE SEQUENCE</scope>
</reference>
<dbReference type="InterPro" id="IPR057326">
    <property type="entry name" value="KR_dom"/>
</dbReference>
<dbReference type="FunFam" id="3.40.50.720:FF:000084">
    <property type="entry name" value="Short-chain dehydrogenase reductase"/>
    <property type="match status" value="1"/>
</dbReference>
<evidence type="ECO:0000313" key="3">
    <source>
        <dbReference type="EnsemblMetazoa" id="XP_790630"/>
    </source>
</evidence>
<sequence length="272" mass="29211">MASSAPALLGGSLKGKVALITGASSGIGAEMARHFASLGCRLALTGRNMETLQEVTNECIRRGLDKNKILMIQADFELEADVKRTAEETIQKFNQIDVLVNNAGVLTAGSVETVSLESFDKIFAVNVRAPLQLTQLLAPQLIKTKGTVVNVSSVVGKVSMPDFLIYSMSKTALDHMTRSIAEELAPHGVRVNAVNPGAIVTPIIKRSFGMTDEETAQFFEKMKRNHAMRRTGTVDEVSRTIAFMASNDSSFTTGETVGIDGGCHLLVTKVPI</sequence>
<accession>A0A7M7TGT8</accession>
<dbReference type="Gene3D" id="3.40.50.720">
    <property type="entry name" value="NAD(P)-binding Rossmann-like Domain"/>
    <property type="match status" value="1"/>
</dbReference>
<dbReference type="GeneID" id="585722"/>
<dbReference type="PANTHER" id="PTHR43975:SF2">
    <property type="entry name" value="EG:BACR7A4.14 PROTEIN-RELATED"/>
    <property type="match status" value="1"/>
</dbReference>
<dbReference type="InterPro" id="IPR020904">
    <property type="entry name" value="Sc_DH/Rdtase_CS"/>
</dbReference>
<keyword evidence="4" id="KW-1185">Reference proteome</keyword>
<reference evidence="3" key="2">
    <citation type="submission" date="2021-01" db="UniProtKB">
        <authorList>
            <consortium name="EnsemblMetazoa"/>
        </authorList>
    </citation>
    <scope>IDENTIFICATION</scope>
</reference>
<dbReference type="InterPro" id="IPR036291">
    <property type="entry name" value="NAD(P)-bd_dom_sf"/>
</dbReference>
<dbReference type="OrthoDB" id="47007at2759"/>
<dbReference type="GO" id="GO:0006629">
    <property type="term" value="P:lipid metabolic process"/>
    <property type="evidence" value="ECO:0007669"/>
    <property type="project" value="UniProtKB-ARBA"/>
</dbReference>
<dbReference type="PROSITE" id="PS00061">
    <property type="entry name" value="ADH_SHORT"/>
    <property type="match status" value="1"/>
</dbReference>
<dbReference type="EnsemblMetazoa" id="XM_785537">
    <property type="protein sequence ID" value="XP_790630"/>
    <property type="gene ID" value="LOC585722"/>
</dbReference>
<dbReference type="GeneID" id="115918819"/>
<feature type="domain" description="Ketoreductase" evidence="2">
    <location>
        <begin position="16"/>
        <end position="197"/>
    </location>
</feature>
<dbReference type="SUPFAM" id="SSF51735">
    <property type="entry name" value="NAD(P)-binding Rossmann-fold domains"/>
    <property type="match status" value="1"/>
</dbReference>
<dbReference type="OMA" id="FSMFHMT"/>
<evidence type="ECO:0000313" key="4">
    <source>
        <dbReference type="Proteomes" id="UP000007110"/>
    </source>
</evidence>
<proteinExistence type="predicted"/>
<dbReference type="RefSeq" id="XP_030847444.1">
    <property type="nucleotide sequence ID" value="XM_030991584.1"/>
</dbReference>
<name>A0A7M7TGT8_STRPU</name>
<organism evidence="3 4">
    <name type="scientific">Strongylocentrotus purpuratus</name>
    <name type="common">Purple sea urchin</name>
    <dbReference type="NCBI Taxonomy" id="7668"/>
    <lineage>
        <taxon>Eukaryota</taxon>
        <taxon>Metazoa</taxon>
        <taxon>Echinodermata</taxon>
        <taxon>Eleutherozoa</taxon>
        <taxon>Echinozoa</taxon>
        <taxon>Echinoidea</taxon>
        <taxon>Euechinoidea</taxon>
        <taxon>Echinacea</taxon>
        <taxon>Camarodonta</taxon>
        <taxon>Echinidea</taxon>
        <taxon>Strongylocentrotidae</taxon>
        <taxon>Strongylocentrotus</taxon>
    </lineage>
</organism>
<evidence type="ECO:0000256" key="1">
    <source>
        <dbReference type="ARBA" id="ARBA00023002"/>
    </source>
</evidence>
<dbReference type="SMART" id="SM00822">
    <property type="entry name" value="PKS_KR"/>
    <property type="match status" value="1"/>
</dbReference>
<evidence type="ECO:0000259" key="2">
    <source>
        <dbReference type="SMART" id="SM00822"/>
    </source>
</evidence>
<dbReference type="PRINTS" id="PR00081">
    <property type="entry name" value="GDHRDH"/>
</dbReference>
<dbReference type="PRINTS" id="PR00080">
    <property type="entry name" value="SDRFAMILY"/>
</dbReference>
<dbReference type="RefSeq" id="XP_790630.3">
    <property type="nucleotide sequence ID" value="XM_785537.5"/>
</dbReference>
<protein>
    <recommendedName>
        <fullName evidence="2">Ketoreductase domain-containing protein</fullName>
    </recommendedName>
</protein>
<keyword evidence="1" id="KW-0560">Oxidoreductase</keyword>
<dbReference type="EnsemblMetazoa" id="XM_030991584">
    <property type="protein sequence ID" value="XP_030847444"/>
    <property type="gene ID" value="LOC115918819"/>
</dbReference>
<dbReference type="NCBIfam" id="NF005559">
    <property type="entry name" value="PRK07231.1"/>
    <property type="match status" value="1"/>
</dbReference>
<dbReference type="PANTHER" id="PTHR43975">
    <property type="entry name" value="ZGC:101858"/>
    <property type="match status" value="1"/>
</dbReference>